<keyword evidence="3" id="KW-1185">Reference proteome</keyword>
<sequence length="171" mass="18413">MHRPYKPVPSIQEVIPGASVNIVLKQDQPTGRTVSGTVRDILTRGNHPRGIKVRLADGRNGFEVKGNVTDEARGGRRRFGRGARDIRRDEAEEVPPTAIGLDAYIKPARQRGRGKGKVRGATEGTVASDEQSSTADDAIRGQGELALCPVCQDFQGDEAAVAHHVATHFDA</sequence>
<evidence type="ECO:0000313" key="2">
    <source>
        <dbReference type="EMBL" id="RKU39919.1"/>
    </source>
</evidence>
<reference evidence="2 3" key="1">
    <citation type="submission" date="2018-08" db="EMBL/GenBank/DDBJ databases">
        <title>Draft genome of the lignicolous fungus Coniochaeta pulveracea.</title>
        <authorList>
            <person name="Borstlap C.J."/>
            <person name="De Witt R.N."/>
            <person name="Botha A."/>
            <person name="Volschenk H."/>
        </authorList>
    </citation>
    <scope>NUCLEOTIDE SEQUENCE [LARGE SCALE GENOMIC DNA]</scope>
    <source>
        <strain evidence="2 3">CAB683</strain>
    </source>
</reference>
<evidence type="ECO:0000313" key="3">
    <source>
        <dbReference type="Proteomes" id="UP000275385"/>
    </source>
</evidence>
<name>A0A420XWI1_9PEZI</name>
<accession>A0A420XWI1</accession>
<comment type="caution">
    <text evidence="2">The sequence shown here is derived from an EMBL/GenBank/DDBJ whole genome shotgun (WGS) entry which is preliminary data.</text>
</comment>
<dbReference type="Proteomes" id="UP000275385">
    <property type="component" value="Unassembled WGS sequence"/>
</dbReference>
<dbReference type="EMBL" id="QVQW01000132">
    <property type="protein sequence ID" value="RKU39919.1"/>
    <property type="molecule type" value="Genomic_DNA"/>
</dbReference>
<protein>
    <recommendedName>
        <fullName evidence="4">UBZ4-type domain-containing protein</fullName>
    </recommendedName>
</protein>
<dbReference type="PANTHER" id="PTHR40069:SF1">
    <property type="entry name" value="YWBE PROTEIN"/>
    <property type="match status" value="1"/>
</dbReference>
<dbReference type="InterPro" id="IPR019240">
    <property type="entry name" value="DUF2196"/>
</dbReference>
<proteinExistence type="predicted"/>
<dbReference type="NCBIfam" id="TIGR03833">
    <property type="entry name" value="YwbE family protein"/>
    <property type="match status" value="1"/>
</dbReference>
<dbReference type="AlphaFoldDB" id="A0A420XWI1"/>
<evidence type="ECO:0008006" key="4">
    <source>
        <dbReference type="Google" id="ProtNLM"/>
    </source>
</evidence>
<dbReference type="Pfam" id="PF09962">
    <property type="entry name" value="DUF2196"/>
    <property type="match status" value="1"/>
</dbReference>
<evidence type="ECO:0000256" key="1">
    <source>
        <dbReference type="SAM" id="MobiDB-lite"/>
    </source>
</evidence>
<organism evidence="2 3">
    <name type="scientific">Coniochaeta pulveracea</name>
    <dbReference type="NCBI Taxonomy" id="177199"/>
    <lineage>
        <taxon>Eukaryota</taxon>
        <taxon>Fungi</taxon>
        <taxon>Dikarya</taxon>
        <taxon>Ascomycota</taxon>
        <taxon>Pezizomycotina</taxon>
        <taxon>Sordariomycetes</taxon>
        <taxon>Sordariomycetidae</taxon>
        <taxon>Coniochaetales</taxon>
        <taxon>Coniochaetaceae</taxon>
        <taxon>Coniochaeta</taxon>
    </lineage>
</organism>
<feature type="region of interest" description="Disordered" evidence="1">
    <location>
        <begin position="110"/>
        <end position="136"/>
    </location>
</feature>
<dbReference type="PANTHER" id="PTHR40069">
    <property type="entry name" value="YWBE PROTEIN"/>
    <property type="match status" value="1"/>
</dbReference>
<dbReference type="OrthoDB" id="20105at2759"/>
<gene>
    <name evidence="2" type="ORF">DL546_000613</name>
</gene>